<evidence type="ECO:0000259" key="1">
    <source>
        <dbReference type="Pfam" id="PF00011"/>
    </source>
</evidence>
<dbReference type="InterPro" id="IPR002068">
    <property type="entry name" value="A-crystallin/Hsp20_dom"/>
</dbReference>
<dbReference type="AlphaFoldDB" id="A0AAV1S669"/>
<evidence type="ECO:0000313" key="2">
    <source>
        <dbReference type="EMBL" id="CAK7345980.1"/>
    </source>
</evidence>
<dbReference type="Proteomes" id="UP001314170">
    <property type="component" value="Unassembled WGS sequence"/>
</dbReference>
<dbReference type="InterPro" id="IPR008978">
    <property type="entry name" value="HSP20-like_chaperone"/>
</dbReference>
<organism evidence="2 3">
    <name type="scientific">Dovyalis caffra</name>
    <dbReference type="NCBI Taxonomy" id="77055"/>
    <lineage>
        <taxon>Eukaryota</taxon>
        <taxon>Viridiplantae</taxon>
        <taxon>Streptophyta</taxon>
        <taxon>Embryophyta</taxon>
        <taxon>Tracheophyta</taxon>
        <taxon>Spermatophyta</taxon>
        <taxon>Magnoliopsida</taxon>
        <taxon>eudicotyledons</taxon>
        <taxon>Gunneridae</taxon>
        <taxon>Pentapetalae</taxon>
        <taxon>rosids</taxon>
        <taxon>fabids</taxon>
        <taxon>Malpighiales</taxon>
        <taxon>Salicaceae</taxon>
        <taxon>Flacourtieae</taxon>
        <taxon>Dovyalis</taxon>
    </lineage>
</organism>
<sequence>MDARDSANELETTPDVIVTGTAKSGGAGPAIGLFDIGVNEQAYFFRVVLPGMRRNESNLKCEIEHDGTVHIEGVVAAIDARLLKDSSKVLRMRLQQLSRPGAFTISFRLPGPVDPRLFSAKFREDGILEATLLSSSEAHELPMKIGPRGFPRTQSLCRL</sequence>
<accession>A0AAV1S669</accession>
<dbReference type="InterPro" id="IPR039321">
    <property type="entry name" value="IDM2/3-like"/>
</dbReference>
<dbReference type="Gene3D" id="2.60.40.790">
    <property type="match status" value="1"/>
</dbReference>
<evidence type="ECO:0000313" key="3">
    <source>
        <dbReference type="Proteomes" id="UP001314170"/>
    </source>
</evidence>
<keyword evidence="3" id="KW-1185">Reference proteome</keyword>
<dbReference type="GO" id="GO:0005634">
    <property type="term" value="C:nucleus"/>
    <property type="evidence" value="ECO:0007669"/>
    <property type="project" value="TreeGrafter"/>
</dbReference>
<feature type="domain" description="SHSP" evidence="1">
    <location>
        <begin position="36"/>
        <end position="136"/>
    </location>
</feature>
<name>A0AAV1S669_9ROSI</name>
<dbReference type="EMBL" id="CAWUPB010001173">
    <property type="protein sequence ID" value="CAK7345980.1"/>
    <property type="molecule type" value="Genomic_DNA"/>
</dbReference>
<gene>
    <name evidence="2" type="ORF">DCAF_LOCUS18643</name>
</gene>
<proteinExistence type="predicted"/>
<dbReference type="CDD" id="cd06464">
    <property type="entry name" value="ACD_sHsps-like"/>
    <property type="match status" value="1"/>
</dbReference>
<comment type="caution">
    <text evidence="2">The sequence shown here is derived from an EMBL/GenBank/DDBJ whole genome shotgun (WGS) entry which is preliminary data.</text>
</comment>
<reference evidence="2 3" key="1">
    <citation type="submission" date="2024-01" db="EMBL/GenBank/DDBJ databases">
        <authorList>
            <person name="Waweru B."/>
        </authorList>
    </citation>
    <scope>NUCLEOTIDE SEQUENCE [LARGE SCALE GENOMIC DNA]</scope>
</reference>
<dbReference type="PANTHER" id="PTHR34661:SF2">
    <property type="entry name" value="SHSP DOMAIN-CONTAINING PROTEIN"/>
    <property type="match status" value="1"/>
</dbReference>
<dbReference type="FunFam" id="2.60.40.790:FF:000049">
    <property type="entry name" value="Increased DNA methylation 3"/>
    <property type="match status" value="1"/>
</dbReference>
<dbReference type="PANTHER" id="PTHR34661">
    <property type="entry name" value="INCREASED DNA METHYLATION 3"/>
    <property type="match status" value="1"/>
</dbReference>
<dbReference type="SUPFAM" id="SSF49764">
    <property type="entry name" value="HSP20-like chaperones"/>
    <property type="match status" value="1"/>
</dbReference>
<dbReference type="Pfam" id="PF00011">
    <property type="entry name" value="HSP20"/>
    <property type="match status" value="1"/>
</dbReference>
<protein>
    <recommendedName>
        <fullName evidence="1">SHSP domain-containing protein</fullName>
    </recommendedName>
</protein>